<gene>
    <name evidence="1" type="ORF">EVOR1521_LOCUS21118</name>
</gene>
<evidence type="ECO:0000313" key="2">
    <source>
        <dbReference type="Proteomes" id="UP001178507"/>
    </source>
</evidence>
<accession>A0AA36N7F6</accession>
<reference evidence="1" key="1">
    <citation type="submission" date="2023-08" db="EMBL/GenBank/DDBJ databases">
        <authorList>
            <person name="Chen Y."/>
            <person name="Shah S."/>
            <person name="Dougan E. K."/>
            <person name="Thang M."/>
            <person name="Chan C."/>
        </authorList>
    </citation>
    <scope>NUCLEOTIDE SEQUENCE</scope>
</reference>
<name>A0AA36N7F6_9DINO</name>
<organism evidence="1 2">
    <name type="scientific">Effrenium voratum</name>
    <dbReference type="NCBI Taxonomy" id="2562239"/>
    <lineage>
        <taxon>Eukaryota</taxon>
        <taxon>Sar</taxon>
        <taxon>Alveolata</taxon>
        <taxon>Dinophyceae</taxon>
        <taxon>Suessiales</taxon>
        <taxon>Symbiodiniaceae</taxon>
        <taxon>Effrenium</taxon>
    </lineage>
</organism>
<dbReference type="AlphaFoldDB" id="A0AA36N7F6"/>
<comment type="caution">
    <text evidence="1">The sequence shown here is derived from an EMBL/GenBank/DDBJ whole genome shotgun (WGS) entry which is preliminary data.</text>
</comment>
<dbReference type="EMBL" id="CAUJNA010003250">
    <property type="protein sequence ID" value="CAJ1397012.1"/>
    <property type="molecule type" value="Genomic_DNA"/>
</dbReference>
<protein>
    <submittedName>
        <fullName evidence="1">Uncharacterized protein</fullName>
    </submittedName>
</protein>
<sequence length="155" mass="16659">MARHASNVTADLGLPLEMSILQSLTLWPNASRQASFVAHEFRSLLRAKPRDEVAPVTNAAGSLKRPGPCIEYWAAGINCCGQNKPFTCREAQDPNAHGGLLLSPTKQGGPAKKFFQNAMKGARDKYGLIAGNDYLLLDWVAKPIAFRPELAAGAG</sequence>
<evidence type="ECO:0000313" key="1">
    <source>
        <dbReference type="EMBL" id="CAJ1397012.1"/>
    </source>
</evidence>
<dbReference type="Proteomes" id="UP001178507">
    <property type="component" value="Unassembled WGS sequence"/>
</dbReference>
<proteinExistence type="predicted"/>
<keyword evidence="2" id="KW-1185">Reference proteome</keyword>